<dbReference type="EMBL" id="FNNO01000015">
    <property type="protein sequence ID" value="SDX41768.1"/>
    <property type="molecule type" value="Genomic_DNA"/>
</dbReference>
<dbReference type="GO" id="GO:0043165">
    <property type="term" value="P:Gram-negative-bacterium-type cell outer membrane assembly"/>
    <property type="evidence" value="ECO:0007669"/>
    <property type="project" value="InterPro"/>
</dbReference>
<sequence>MTLMNSIKSRIVVCLLLLFLMSGCGVYSFKDATIPANVKTIKIGFIENKARYVNPQVSQKLTDKLQQKIVGSTKLTRTNSDDAHYVLNGQITNYDPSQTVGVSAQQPTTNRLTVTVHMTLRKTLENTTEEFDVSRSFDYSANLTLQQAESGLLDEIVRSITDDIFNRIFSNW</sequence>
<dbReference type="InterPro" id="IPR007485">
    <property type="entry name" value="LPS_assembly_LptE"/>
</dbReference>
<proteinExistence type="predicted"/>
<comment type="caution">
    <text evidence="1">The sequence shown here is derived from an EMBL/GenBank/DDBJ whole genome shotgun (WGS) entry which is preliminary data.</text>
</comment>
<dbReference type="Proteomes" id="UP000198711">
    <property type="component" value="Unassembled WGS sequence"/>
</dbReference>
<dbReference type="GO" id="GO:0019867">
    <property type="term" value="C:outer membrane"/>
    <property type="evidence" value="ECO:0007669"/>
    <property type="project" value="InterPro"/>
</dbReference>
<dbReference type="Pfam" id="PF04390">
    <property type="entry name" value="LptE"/>
    <property type="match status" value="1"/>
</dbReference>
<evidence type="ECO:0000313" key="1">
    <source>
        <dbReference type="EMBL" id="SDX41768.1"/>
    </source>
</evidence>
<protein>
    <submittedName>
        <fullName evidence="1">Lipopolysaccharide-assembly</fullName>
    </submittedName>
</protein>
<gene>
    <name evidence="1" type="ORF">SAMN05444410_11566</name>
</gene>
<accession>A0A8X8II42</accession>
<dbReference type="AlphaFoldDB" id="A0A8X8II42"/>
<evidence type="ECO:0000313" key="2">
    <source>
        <dbReference type="Proteomes" id="UP000198711"/>
    </source>
</evidence>
<organism evidence="1 2">
    <name type="scientific">Hydrobacter penzbergensis</name>
    <dbReference type="NCBI Taxonomy" id="1235997"/>
    <lineage>
        <taxon>Bacteria</taxon>
        <taxon>Pseudomonadati</taxon>
        <taxon>Bacteroidota</taxon>
        <taxon>Chitinophagia</taxon>
        <taxon>Chitinophagales</taxon>
        <taxon>Chitinophagaceae</taxon>
        <taxon>Hydrobacter</taxon>
    </lineage>
</organism>
<name>A0A8X8II42_9BACT</name>
<keyword evidence="2" id="KW-1185">Reference proteome</keyword>
<dbReference type="Gene3D" id="3.30.160.150">
    <property type="entry name" value="Lipoprotein like domain"/>
    <property type="match status" value="1"/>
</dbReference>
<reference evidence="1 2" key="1">
    <citation type="submission" date="2016-10" db="EMBL/GenBank/DDBJ databases">
        <authorList>
            <person name="Varghese N."/>
            <person name="Submissions S."/>
        </authorList>
    </citation>
    <scope>NUCLEOTIDE SEQUENCE [LARGE SCALE GENOMIC DNA]</scope>
    <source>
        <strain evidence="1 2">DSM 25353</strain>
    </source>
</reference>